<proteinExistence type="inferred from homology"/>
<name>A0A091A6S3_PAEMA</name>
<comment type="subcellular location">
    <subcellularLocation>
        <location evidence="1">Cell membrane</location>
        <topology evidence="1">Multi-pass membrane protein</topology>
    </subcellularLocation>
</comment>
<sequence length="159" mass="18043">MPVQVLLNIFIACLWMFLQDEVSVLNFISGYFVGMFILLCMRRFFKSPFYVFTLAAIGKLFVLFINELIISSMMVVKHVLRPKLDVKPGIFKVETDLEGDLEITLLSLLICLTPGSVVMELSSDSKVLYIHGLNMPESKEAVLKSKSVFEKAIKDVTRK</sequence>
<organism evidence="9 10">
    <name type="scientific">Paenibacillus macerans</name>
    <name type="common">Bacillus macerans</name>
    <dbReference type="NCBI Taxonomy" id="44252"/>
    <lineage>
        <taxon>Bacteria</taxon>
        <taxon>Bacillati</taxon>
        <taxon>Bacillota</taxon>
        <taxon>Bacilli</taxon>
        <taxon>Bacillales</taxon>
        <taxon>Paenibacillaceae</taxon>
        <taxon>Paenibacillus</taxon>
    </lineage>
</organism>
<dbReference type="Pfam" id="PF01899">
    <property type="entry name" value="MNHE"/>
    <property type="match status" value="1"/>
</dbReference>
<dbReference type="GeneID" id="77010072"/>
<evidence type="ECO:0000256" key="8">
    <source>
        <dbReference type="SAM" id="Phobius"/>
    </source>
</evidence>
<evidence type="ECO:0000256" key="6">
    <source>
        <dbReference type="ARBA" id="ARBA00022989"/>
    </source>
</evidence>
<keyword evidence="6 8" id="KW-1133">Transmembrane helix</keyword>
<reference evidence="9 10" key="1">
    <citation type="submission" date="2014-04" db="EMBL/GenBank/DDBJ databases">
        <authorList>
            <person name="Bishop-Lilly K.A."/>
            <person name="Broomall S.M."/>
            <person name="Chain P.S."/>
            <person name="Chertkov O."/>
            <person name="Coyne S.R."/>
            <person name="Daligault H.E."/>
            <person name="Davenport K.W."/>
            <person name="Erkkila T."/>
            <person name="Frey K.G."/>
            <person name="Gibbons H.S."/>
            <person name="Gu W."/>
            <person name="Jaissle J."/>
            <person name="Johnson S.L."/>
            <person name="Koroleva G.I."/>
            <person name="Ladner J.T."/>
            <person name="Lo C.-C."/>
            <person name="Minogue T.D."/>
            <person name="Munk C."/>
            <person name="Palacios G.F."/>
            <person name="Redden C.L."/>
            <person name="Rosenzweig C.N."/>
            <person name="Scholz M.B."/>
            <person name="Teshima H."/>
            <person name="Xu Y."/>
        </authorList>
    </citation>
    <scope>NUCLEOTIDE SEQUENCE [LARGE SCALE GENOMIC DNA]</scope>
    <source>
        <strain evidence="9 10">8244</strain>
    </source>
</reference>
<dbReference type="EMBL" id="JMQA01000003">
    <property type="protein sequence ID" value="KFN11956.1"/>
    <property type="molecule type" value="Genomic_DNA"/>
</dbReference>
<accession>A0A091A6S3</accession>
<comment type="caution">
    <text evidence="9">The sequence shown here is derived from an EMBL/GenBank/DDBJ whole genome shotgun (WGS) entry which is preliminary data.</text>
</comment>
<dbReference type="GO" id="GO:0005886">
    <property type="term" value="C:plasma membrane"/>
    <property type="evidence" value="ECO:0007669"/>
    <property type="project" value="UniProtKB-SubCell"/>
</dbReference>
<evidence type="ECO:0000256" key="4">
    <source>
        <dbReference type="ARBA" id="ARBA00022475"/>
    </source>
</evidence>
<feature type="transmembrane region" description="Helical" evidence="8">
    <location>
        <begin position="24"/>
        <end position="42"/>
    </location>
</feature>
<keyword evidence="4" id="KW-1003">Cell membrane</keyword>
<dbReference type="PANTHER" id="PTHR34584:SF1">
    <property type="entry name" value="NA(+)_H(+) ANTIPORTER SUBUNIT E1"/>
    <property type="match status" value="1"/>
</dbReference>
<dbReference type="PIRSF" id="PIRSF019239">
    <property type="entry name" value="MrpE"/>
    <property type="match status" value="1"/>
</dbReference>
<dbReference type="AlphaFoldDB" id="A0A091A6S3"/>
<dbReference type="OrthoDB" id="9800498at2"/>
<dbReference type="PATRIC" id="fig|44252.3.peg.368"/>
<keyword evidence="7 8" id="KW-0472">Membrane</keyword>
<dbReference type="GO" id="GO:0015297">
    <property type="term" value="F:antiporter activity"/>
    <property type="evidence" value="ECO:0007669"/>
    <property type="project" value="UniProtKB-KW"/>
</dbReference>
<keyword evidence="3" id="KW-0813">Transport</keyword>
<keyword evidence="10" id="KW-1185">Reference proteome</keyword>
<evidence type="ECO:0000256" key="5">
    <source>
        <dbReference type="ARBA" id="ARBA00022692"/>
    </source>
</evidence>
<gene>
    <name evidence="9" type="primary">mrpE</name>
    <name evidence="9" type="ORF">DJ90_6597</name>
</gene>
<dbReference type="STRING" id="44252.DJ90_6597"/>
<protein>
    <submittedName>
        <fullName evidence="9">Na(+)/H(+) antiporter subunit E</fullName>
    </submittedName>
</protein>
<dbReference type="InterPro" id="IPR002758">
    <property type="entry name" value="Cation_antiport_E"/>
</dbReference>
<feature type="transmembrane region" description="Helical" evidence="8">
    <location>
        <begin position="49"/>
        <end position="76"/>
    </location>
</feature>
<evidence type="ECO:0000256" key="7">
    <source>
        <dbReference type="ARBA" id="ARBA00023136"/>
    </source>
</evidence>
<dbReference type="Proteomes" id="UP000029278">
    <property type="component" value="Unassembled WGS sequence"/>
</dbReference>
<evidence type="ECO:0000313" key="9">
    <source>
        <dbReference type="EMBL" id="KFN11956.1"/>
    </source>
</evidence>
<dbReference type="RefSeq" id="WP_036626890.1">
    <property type="nucleotide sequence ID" value="NZ_JAKOBR010000147.1"/>
</dbReference>
<comment type="similarity">
    <text evidence="2">Belongs to the CPA3 antiporters (TC 2.A.63) subunit E family.</text>
</comment>
<evidence type="ECO:0000256" key="2">
    <source>
        <dbReference type="ARBA" id="ARBA00006228"/>
    </source>
</evidence>
<evidence type="ECO:0000256" key="1">
    <source>
        <dbReference type="ARBA" id="ARBA00004651"/>
    </source>
</evidence>
<keyword evidence="3" id="KW-0050">Antiport</keyword>
<keyword evidence="5 8" id="KW-0812">Transmembrane</keyword>
<evidence type="ECO:0000256" key="3">
    <source>
        <dbReference type="ARBA" id="ARBA00022449"/>
    </source>
</evidence>
<dbReference type="PANTHER" id="PTHR34584">
    <property type="entry name" value="NA(+)/H(+) ANTIPORTER SUBUNIT E1"/>
    <property type="match status" value="1"/>
</dbReference>
<evidence type="ECO:0000313" key="10">
    <source>
        <dbReference type="Proteomes" id="UP000029278"/>
    </source>
</evidence>
<dbReference type="HOGENOM" id="CLU_086615_3_2_9"/>
<dbReference type="GO" id="GO:0008324">
    <property type="term" value="F:monoatomic cation transmembrane transporter activity"/>
    <property type="evidence" value="ECO:0007669"/>
    <property type="project" value="InterPro"/>
</dbReference>